<keyword evidence="2" id="KW-0732">Signal</keyword>
<dbReference type="Proteomes" id="UP001596253">
    <property type="component" value="Unassembled WGS sequence"/>
</dbReference>
<evidence type="ECO:0000256" key="2">
    <source>
        <dbReference type="SAM" id="SignalP"/>
    </source>
</evidence>
<feature type="chain" id="PRO_5046990083" description="Lipoprotein" evidence="2">
    <location>
        <begin position="22"/>
        <end position="143"/>
    </location>
</feature>
<organism evidence="3 4">
    <name type="scientific">Lactiplantibacillus dongliensis</name>
    <dbReference type="NCBI Taxonomy" id="2559919"/>
    <lineage>
        <taxon>Bacteria</taxon>
        <taxon>Bacillati</taxon>
        <taxon>Bacillota</taxon>
        <taxon>Bacilli</taxon>
        <taxon>Lactobacillales</taxon>
        <taxon>Lactobacillaceae</taxon>
        <taxon>Lactiplantibacillus</taxon>
    </lineage>
</organism>
<evidence type="ECO:0000313" key="3">
    <source>
        <dbReference type="EMBL" id="MFC6164746.1"/>
    </source>
</evidence>
<evidence type="ECO:0000256" key="1">
    <source>
        <dbReference type="SAM" id="MobiDB-lite"/>
    </source>
</evidence>
<reference evidence="4" key="1">
    <citation type="journal article" date="2019" name="Int. J. Syst. Evol. Microbiol.">
        <title>The Global Catalogue of Microorganisms (GCM) 10K type strain sequencing project: providing services to taxonomists for standard genome sequencing and annotation.</title>
        <authorList>
            <consortium name="The Broad Institute Genomics Platform"/>
            <consortium name="The Broad Institute Genome Sequencing Center for Infectious Disease"/>
            <person name="Wu L."/>
            <person name="Ma J."/>
        </authorList>
    </citation>
    <scope>NUCLEOTIDE SEQUENCE [LARGE SCALE GENOMIC DNA]</scope>
    <source>
        <strain evidence="4">CCM 8932</strain>
    </source>
</reference>
<protein>
    <recommendedName>
        <fullName evidence="5">Lipoprotein</fullName>
    </recommendedName>
</protein>
<dbReference type="PROSITE" id="PS51257">
    <property type="entry name" value="PROKAR_LIPOPROTEIN"/>
    <property type="match status" value="1"/>
</dbReference>
<name>A0ABW1R7K4_9LACO</name>
<comment type="caution">
    <text evidence="3">The sequence shown here is derived from an EMBL/GenBank/DDBJ whole genome shotgun (WGS) entry which is preliminary data.</text>
</comment>
<evidence type="ECO:0008006" key="5">
    <source>
        <dbReference type="Google" id="ProtNLM"/>
    </source>
</evidence>
<accession>A0ABW1R7K4</accession>
<feature type="compositionally biased region" description="Low complexity" evidence="1">
    <location>
        <begin position="43"/>
        <end position="60"/>
    </location>
</feature>
<evidence type="ECO:0000313" key="4">
    <source>
        <dbReference type="Proteomes" id="UP001596253"/>
    </source>
</evidence>
<gene>
    <name evidence="3" type="ORF">ACFP3T_08715</name>
</gene>
<dbReference type="RefSeq" id="WP_223877330.1">
    <property type="nucleotide sequence ID" value="NZ_BJDK01000022.1"/>
</dbReference>
<dbReference type="EMBL" id="JBHSSD010000037">
    <property type="protein sequence ID" value="MFC6164746.1"/>
    <property type="molecule type" value="Genomic_DNA"/>
</dbReference>
<feature type="signal peptide" evidence="2">
    <location>
        <begin position="1"/>
        <end position="21"/>
    </location>
</feature>
<proteinExistence type="predicted"/>
<keyword evidence="4" id="KW-1185">Reference proteome</keyword>
<feature type="region of interest" description="Disordered" evidence="1">
    <location>
        <begin position="38"/>
        <end position="67"/>
    </location>
</feature>
<sequence length="143" mass="15335">MRARWLISCGMSLVLLLSGCAASSQPRITPKKTQEIAAANRQSDTNAAAKAQDASAQKATGTQLQATNDHLTSPTMAAAAVKQVLKAPVGQLFQPVPAINSDARGHHYYQVDAFQRKANGQRGHLLKTYFVYPNGTITTKQAD</sequence>